<gene>
    <name evidence="2" type="ORF">A4H97_24940</name>
</gene>
<evidence type="ECO:0000313" key="3">
    <source>
        <dbReference type="Proteomes" id="UP000192610"/>
    </source>
</evidence>
<dbReference type="RefSeq" id="WP_081198048.1">
    <property type="nucleotide sequence ID" value="NZ_FOCZ01000012.1"/>
</dbReference>
<keyword evidence="1" id="KW-0472">Membrane</keyword>
<keyword evidence="3" id="KW-1185">Reference proteome</keyword>
<keyword evidence="1" id="KW-1133">Transmembrane helix</keyword>
<sequence>MKFAASILLTIVVSFAAGLYLPFWSVALVSFCVAAFIYQKPGMAWLTGFVSIFICWGLLAFLIDSQNESILSARMANLFPLGGSSALLILITAVVGAIIGGLSALSGSFLRKYIDGRERY</sequence>
<dbReference type="STRING" id="354355.SAMN05660816_05364"/>
<evidence type="ECO:0000256" key="1">
    <source>
        <dbReference type="SAM" id="Phobius"/>
    </source>
</evidence>
<comment type="caution">
    <text evidence="2">The sequence shown here is derived from an EMBL/GenBank/DDBJ whole genome shotgun (WGS) entry which is preliminary data.</text>
</comment>
<dbReference type="OrthoDB" id="965650at2"/>
<protein>
    <submittedName>
        <fullName evidence="2">Uncharacterized protein</fullName>
    </submittedName>
</protein>
<dbReference type="Proteomes" id="UP000192610">
    <property type="component" value="Unassembled WGS sequence"/>
</dbReference>
<reference evidence="3" key="1">
    <citation type="submission" date="2016-04" db="EMBL/GenBank/DDBJ databases">
        <authorList>
            <person name="Chen L."/>
            <person name="Zhuang W."/>
            <person name="Wang G."/>
        </authorList>
    </citation>
    <scope>NUCLEOTIDE SEQUENCE [LARGE SCALE GENOMIC DNA]</scope>
    <source>
        <strain evidence="3">17621</strain>
    </source>
</reference>
<name>A0A1V9F2C9_9BACT</name>
<accession>A0A1V9F2C9</accession>
<evidence type="ECO:0000313" key="2">
    <source>
        <dbReference type="EMBL" id="OQP52573.1"/>
    </source>
</evidence>
<organism evidence="2 3">
    <name type="scientific">Niastella yeongjuensis</name>
    <dbReference type="NCBI Taxonomy" id="354355"/>
    <lineage>
        <taxon>Bacteria</taxon>
        <taxon>Pseudomonadati</taxon>
        <taxon>Bacteroidota</taxon>
        <taxon>Chitinophagia</taxon>
        <taxon>Chitinophagales</taxon>
        <taxon>Chitinophagaceae</taxon>
        <taxon>Niastella</taxon>
    </lineage>
</organism>
<feature type="transmembrane region" description="Helical" evidence="1">
    <location>
        <begin position="44"/>
        <end position="63"/>
    </location>
</feature>
<proteinExistence type="predicted"/>
<feature type="transmembrane region" description="Helical" evidence="1">
    <location>
        <begin position="83"/>
        <end position="110"/>
    </location>
</feature>
<keyword evidence="1" id="KW-0812">Transmembrane</keyword>
<feature type="transmembrane region" description="Helical" evidence="1">
    <location>
        <begin position="6"/>
        <end position="37"/>
    </location>
</feature>
<dbReference type="EMBL" id="LVXG01000008">
    <property type="protein sequence ID" value="OQP52573.1"/>
    <property type="molecule type" value="Genomic_DNA"/>
</dbReference>
<dbReference type="AlphaFoldDB" id="A0A1V9F2C9"/>